<feature type="signal peptide" evidence="1">
    <location>
        <begin position="1"/>
        <end position="20"/>
    </location>
</feature>
<evidence type="ECO:0000313" key="2">
    <source>
        <dbReference type="EMBL" id="APX21922.1"/>
    </source>
</evidence>
<organism evidence="2 3">
    <name type="scientific">Salipiger profundus</name>
    <dbReference type="NCBI Taxonomy" id="1229727"/>
    <lineage>
        <taxon>Bacteria</taxon>
        <taxon>Pseudomonadati</taxon>
        <taxon>Pseudomonadota</taxon>
        <taxon>Alphaproteobacteria</taxon>
        <taxon>Rhodobacterales</taxon>
        <taxon>Roseobacteraceae</taxon>
        <taxon>Salipiger</taxon>
    </lineage>
</organism>
<evidence type="ECO:0008006" key="4">
    <source>
        <dbReference type="Google" id="ProtNLM"/>
    </source>
</evidence>
<dbReference type="Proteomes" id="UP000186559">
    <property type="component" value="Chromosome"/>
</dbReference>
<protein>
    <recommendedName>
        <fullName evidence="4">Succinate dehydrogenase</fullName>
    </recommendedName>
</protein>
<sequence precursor="true">MRKALILSLLLAACSPQSQDQIARSAAKSTVSRVVAEQFPGVPVQPSIDCIIDNASATQIYALAADSVTGPTASTVEVVRDIVQRPETIRCLSTQGLAALMG</sequence>
<dbReference type="EMBL" id="CP014796">
    <property type="protein sequence ID" value="APX21922.1"/>
    <property type="molecule type" value="Genomic_DNA"/>
</dbReference>
<dbReference type="STRING" id="1229727.Ga0080559_TMP1126"/>
<dbReference type="AlphaFoldDB" id="A0A1U7D1B6"/>
<dbReference type="KEGG" id="tpro:Ga0080559_TMP1126"/>
<name>A0A1U7D1B6_9RHOB</name>
<keyword evidence="3" id="KW-1185">Reference proteome</keyword>
<evidence type="ECO:0000313" key="3">
    <source>
        <dbReference type="Proteomes" id="UP000186559"/>
    </source>
</evidence>
<accession>A0A1U7D1B6</accession>
<gene>
    <name evidence="2" type="ORF">Ga0080559_TMP1126</name>
</gene>
<dbReference type="OrthoDB" id="7867642at2"/>
<reference evidence="2 3" key="1">
    <citation type="submission" date="2016-03" db="EMBL/GenBank/DDBJ databases">
        <title>Deep-sea bacteria in the southern Pacific.</title>
        <authorList>
            <person name="Tang K."/>
        </authorList>
    </citation>
    <scope>NUCLEOTIDE SEQUENCE [LARGE SCALE GENOMIC DNA]</scope>
    <source>
        <strain evidence="2 3">JLT2016</strain>
    </source>
</reference>
<dbReference type="RefSeq" id="WP_017468495.1">
    <property type="nucleotide sequence ID" value="NZ_BMEW01000003.1"/>
</dbReference>
<evidence type="ECO:0000256" key="1">
    <source>
        <dbReference type="SAM" id="SignalP"/>
    </source>
</evidence>
<feature type="chain" id="PRO_5010582970" description="Succinate dehydrogenase" evidence="1">
    <location>
        <begin position="21"/>
        <end position="102"/>
    </location>
</feature>
<proteinExistence type="predicted"/>
<keyword evidence="1" id="KW-0732">Signal</keyword>